<accession>A0A173S441</accession>
<dbReference type="Proteomes" id="UP000095453">
    <property type="component" value="Unassembled WGS sequence"/>
</dbReference>
<dbReference type="InterPro" id="IPR024760">
    <property type="entry name" value="HTH_dom_conjug_TS-like"/>
</dbReference>
<dbReference type="EMBL" id="CYXX01000004">
    <property type="protein sequence ID" value="CUM84726.1"/>
    <property type="molecule type" value="Genomic_DNA"/>
</dbReference>
<name>A0A173S441_9FIRM</name>
<organism evidence="2 3">
    <name type="scientific">Roseburia inulinivorans</name>
    <dbReference type="NCBI Taxonomy" id="360807"/>
    <lineage>
        <taxon>Bacteria</taxon>
        <taxon>Bacillati</taxon>
        <taxon>Bacillota</taxon>
        <taxon>Clostridia</taxon>
        <taxon>Lachnospirales</taxon>
        <taxon>Lachnospiraceae</taxon>
        <taxon>Roseburia</taxon>
    </lineage>
</organism>
<proteinExistence type="predicted"/>
<gene>
    <name evidence="2" type="ORF">ERS852444_00760</name>
</gene>
<evidence type="ECO:0000313" key="3">
    <source>
        <dbReference type="Proteomes" id="UP000095453"/>
    </source>
</evidence>
<dbReference type="Pfam" id="PF12645">
    <property type="entry name" value="HTH_16"/>
    <property type="match status" value="1"/>
</dbReference>
<reference evidence="2 3" key="1">
    <citation type="submission" date="2015-09" db="EMBL/GenBank/DDBJ databases">
        <authorList>
            <consortium name="Pathogen Informatics"/>
        </authorList>
    </citation>
    <scope>NUCLEOTIDE SEQUENCE [LARGE SCALE GENOMIC DNA]</scope>
    <source>
        <strain evidence="2 3">2789STDY5608887</strain>
    </source>
</reference>
<dbReference type="RefSeq" id="WP_055167999.1">
    <property type="nucleotide sequence ID" value="NZ_CYXX01000004.1"/>
</dbReference>
<evidence type="ECO:0000259" key="1">
    <source>
        <dbReference type="Pfam" id="PF12645"/>
    </source>
</evidence>
<sequence>MAKTKIDYDTVVAATSGDALAAGAVLDYFNDFMDGLCTGFYTDADGFWDYGIDLSMKSFMQAKLLRAMLRFKP</sequence>
<protein>
    <submittedName>
        <fullName evidence="2">Helix-turn-helix domain</fullName>
    </submittedName>
</protein>
<feature type="domain" description="Helix-turn-helix conjugative transposon-like" evidence="1">
    <location>
        <begin position="8"/>
        <end position="72"/>
    </location>
</feature>
<dbReference type="AlphaFoldDB" id="A0A173S441"/>
<evidence type="ECO:0000313" key="2">
    <source>
        <dbReference type="EMBL" id="CUM84726.1"/>
    </source>
</evidence>